<dbReference type="RefSeq" id="WP_175478559.1">
    <property type="nucleotide sequence ID" value="NZ_FMXQ01000010.1"/>
</dbReference>
<dbReference type="Proteomes" id="UP000199071">
    <property type="component" value="Unassembled WGS sequence"/>
</dbReference>
<dbReference type="GO" id="GO:0030246">
    <property type="term" value="F:carbohydrate binding"/>
    <property type="evidence" value="ECO:0007669"/>
    <property type="project" value="UniProtKB-ARBA"/>
</dbReference>
<feature type="chain" id="PRO_5011746503" evidence="4">
    <location>
        <begin position="31"/>
        <end position="391"/>
    </location>
</feature>
<dbReference type="InterPro" id="IPR028082">
    <property type="entry name" value="Peripla_BP_I"/>
</dbReference>
<dbReference type="Pfam" id="PF13407">
    <property type="entry name" value="Peripla_BP_4"/>
    <property type="match status" value="1"/>
</dbReference>
<keyword evidence="7" id="KW-1185">Reference proteome</keyword>
<accession>A0A1G6E6N0</accession>
<evidence type="ECO:0000256" key="1">
    <source>
        <dbReference type="ARBA" id="ARBA00004196"/>
    </source>
</evidence>
<dbReference type="EMBL" id="FMXQ01000010">
    <property type="protein sequence ID" value="SDB53038.1"/>
    <property type="molecule type" value="Genomic_DNA"/>
</dbReference>
<dbReference type="STRING" id="665467.SAMN02982931_04191"/>
<dbReference type="Gene3D" id="3.40.50.2300">
    <property type="match status" value="2"/>
</dbReference>
<sequence>MTRHPFQRMRLTTLALPLAVVATMATSAVAQDYSWPDNIPPEAKEMMEPMPLSPRGQAVVGFPEGPPASSPDSITFTDEELQTLKDGNFTAAISMNVMDAAWPQLQVAGITAGLKEYGIELVAVTEAKGQPATQLNDLEQLAARQPDVILSIPIDPVSSSPVFKRISGEGIKIVFIDNVPVDMEPGKDYVSVIASDNEANGYFAAKAMAEEMGGKGKVGILTTVYNSAYVIVAREAGARKAFAEYPDITEVDPAQFPGTMTGAYSASSAMITANADLGGIFAVWDTPAIQAANAAKTLGRDVLVATVDLGEDSAVAVANGEIYSIGAQRPFMQGMAEAKAAAAALLGKEVPPYLSVAALKVKKINLLSALQEVTQEPPPESVIKACDGECF</sequence>
<dbReference type="PANTHER" id="PTHR46847:SF1">
    <property type="entry name" value="D-ALLOSE-BINDING PERIPLASMIC PROTEIN-RELATED"/>
    <property type="match status" value="1"/>
</dbReference>
<organism evidence="6 7">
    <name type="scientific">Bauldia litoralis</name>
    <dbReference type="NCBI Taxonomy" id="665467"/>
    <lineage>
        <taxon>Bacteria</taxon>
        <taxon>Pseudomonadati</taxon>
        <taxon>Pseudomonadota</taxon>
        <taxon>Alphaproteobacteria</taxon>
        <taxon>Hyphomicrobiales</taxon>
        <taxon>Kaistiaceae</taxon>
        <taxon>Bauldia</taxon>
    </lineage>
</organism>
<keyword evidence="3 4" id="KW-0732">Signal</keyword>
<evidence type="ECO:0000313" key="6">
    <source>
        <dbReference type="EMBL" id="SDB53038.1"/>
    </source>
</evidence>
<feature type="signal peptide" evidence="4">
    <location>
        <begin position="1"/>
        <end position="30"/>
    </location>
</feature>
<reference evidence="6 7" key="1">
    <citation type="submission" date="2016-10" db="EMBL/GenBank/DDBJ databases">
        <authorList>
            <person name="de Groot N.N."/>
        </authorList>
    </citation>
    <scope>NUCLEOTIDE SEQUENCE [LARGE SCALE GENOMIC DNA]</scope>
    <source>
        <strain evidence="6 7">ATCC 35022</strain>
    </source>
</reference>
<protein>
    <submittedName>
        <fullName evidence="6">Ribose transport system substrate-binding protein</fullName>
    </submittedName>
</protein>
<proteinExistence type="inferred from homology"/>
<feature type="domain" description="Periplasmic binding protein" evidence="5">
    <location>
        <begin position="92"/>
        <end position="349"/>
    </location>
</feature>
<evidence type="ECO:0000256" key="2">
    <source>
        <dbReference type="ARBA" id="ARBA00007639"/>
    </source>
</evidence>
<dbReference type="InterPro" id="IPR025997">
    <property type="entry name" value="SBP_2_dom"/>
</dbReference>
<dbReference type="AlphaFoldDB" id="A0A1G6E6N0"/>
<evidence type="ECO:0000256" key="3">
    <source>
        <dbReference type="ARBA" id="ARBA00022729"/>
    </source>
</evidence>
<dbReference type="SUPFAM" id="SSF53822">
    <property type="entry name" value="Periplasmic binding protein-like I"/>
    <property type="match status" value="1"/>
</dbReference>
<evidence type="ECO:0000259" key="5">
    <source>
        <dbReference type="Pfam" id="PF13407"/>
    </source>
</evidence>
<evidence type="ECO:0000313" key="7">
    <source>
        <dbReference type="Proteomes" id="UP000199071"/>
    </source>
</evidence>
<comment type="similarity">
    <text evidence="2">Belongs to the bacterial solute-binding protein 2 family.</text>
</comment>
<name>A0A1G6E6N0_9HYPH</name>
<dbReference type="PANTHER" id="PTHR46847">
    <property type="entry name" value="D-ALLOSE-BINDING PERIPLASMIC PROTEIN-RELATED"/>
    <property type="match status" value="1"/>
</dbReference>
<evidence type="ECO:0000256" key="4">
    <source>
        <dbReference type="SAM" id="SignalP"/>
    </source>
</evidence>
<comment type="subcellular location">
    <subcellularLocation>
        <location evidence="1">Cell envelope</location>
    </subcellularLocation>
</comment>
<dbReference type="GO" id="GO:0030313">
    <property type="term" value="C:cell envelope"/>
    <property type="evidence" value="ECO:0007669"/>
    <property type="project" value="UniProtKB-SubCell"/>
</dbReference>
<gene>
    <name evidence="6" type="ORF">SAMN02982931_04191</name>
</gene>